<evidence type="ECO:0000256" key="2">
    <source>
        <dbReference type="ARBA" id="ARBA00022642"/>
    </source>
</evidence>
<dbReference type="EC" id="2.4.2.12" evidence="6"/>
<dbReference type="Gene3D" id="3.20.20.70">
    <property type="entry name" value="Aldolase class I"/>
    <property type="match status" value="1"/>
</dbReference>
<keyword evidence="12" id="KW-0614">Plasmid</keyword>
<dbReference type="InterPro" id="IPR041525">
    <property type="entry name" value="N/Namide_PRibTrfase"/>
</dbReference>
<evidence type="ECO:0000256" key="5">
    <source>
        <dbReference type="ARBA" id="ARBA00035007"/>
    </source>
</evidence>
<dbReference type="EMBL" id="CP023740">
    <property type="protein sequence ID" value="ATQ70992.1"/>
    <property type="molecule type" value="Genomic_DNA"/>
</dbReference>
<dbReference type="Proteomes" id="UP000230709">
    <property type="component" value="Plasmid pOB3b3"/>
</dbReference>
<protein>
    <recommendedName>
        <fullName evidence="7">Nicotinamide phosphoribosyltransferase</fullName>
        <ecNumber evidence="6">2.4.2.12</ecNumber>
    </recommendedName>
</protein>
<comment type="pathway">
    <text evidence="5">Cofactor biosynthesis; NAD(+) biosynthesis; nicotinamide D-ribonucleotide from 5-phospho-alpha-D-ribose 1-diphosphate and nicotinamide: step 1/1.</text>
</comment>
<dbReference type="SUPFAM" id="SSF51690">
    <property type="entry name" value="Nicotinate/Quinolinate PRTase C-terminal domain-like"/>
    <property type="match status" value="1"/>
</dbReference>
<dbReference type="RefSeq" id="WP_003615645.1">
    <property type="nucleotide sequence ID" value="NZ_ADVE02000003.1"/>
</dbReference>
<feature type="binding site" evidence="9">
    <location>
        <position position="293"/>
    </location>
    <ligand>
        <name>diphosphate</name>
        <dbReference type="ChEBI" id="CHEBI:33019"/>
    </ligand>
</feature>
<dbReference type="InterPro" id="IPR016471">
    <property type="entry name" value="Nicotinamide_PRibTrfase"/>
</dbReference>
<dbReference type="InterPro" id="IPR013785">
    <property type="entry name" value="Aldolase_TIM"/>
</dbReference>
<evidence type="ECO:0000313" key="13">
    <source>
        <dbReference type="Proteomes" id="UP000230709"/>
    </source>
</evidence>
<geneLocation type="plasmid" evidence="13">
    <name>pob3b3</name>
</geneLocation>
<dbReference type="Pfam" id="PF04095">
    <property type="entry name" value="NAPRTase"/>
    <property type="match status" value="1"/>
</dbReference>
<dbReference type="InterPro" id="IPR036068">
    <property type="entry name" value="Nicotinate_pribotase-like_C"/>
</dbReference>
<name>A0A2D2D7R6_METT3</name>
<dbReference type="PIRSF" id="PIRSF005943">
    <property type="entry name" value="NMPRT"/>
    <property type="match status" value="1"/>
</dbReference>
<dbReference type="AlphaFoldDB" id="A0A2D2D7R6"/>
<keyword evidence="4 12" id="KW-0808">Transferase</keyword>
<feature type="binding site" evidence="9">
    <location>
        <begin position="335"/>
        <end position="336"/>
    </location>
    <ligand>
        <name>beta-nicotinamide D-ribonucleotide</name>
        <dbReference type="ChEBI" id="CHEBI:14649"/>
    </ligand>
</feature>
<dbReference type="GO" id="GO:0009435">
    <property type="term" value="P:NAD+ biosynthetic process"/>
    <property type="evidence" value="ECO:0007669"/>
    <property type="project" value="InterPro"/>
</dbReference>
<keyword evidence="13" id="KW-1185">Reference proteome</keyword>
<evidence type="ECO:0000256" key="8">
    <source>
        <dbReference type="ARBA" id="ARBA00047835"/>
    </source>
</evidence>
<keyword evidence="2" id="KW-0662">Pyridine nucleotide biosynthesis</keyword>
<evidence type="ECO:0000256" key="3">
    <source>
        <dbReference type="ARBA" id="ARBA00022676"/>
    </source>
</evidence>
<dbReference type="Pfam" id="PF18127">
    <property type="entry name" value="NAMPT_N"/>
    <property type="match status" value="1"/>
</dbReference>
<evidence type="ECO:0000256" key="4">
    <source>
        <dbReference type="ARBA" id="ARBA00022679"/>
    </source>
</evidence>
<feature type="binding site" evidence="9">
    <location>
        <position position="366"/>
    </location>
    <ligand>
        <name>beta-nicotinamide D-ribonucleotide</name>
        <dbReference type="ChEBI" id="CHEBI:14649"/>
    </ligand>
</feature>
<feature type="binding site" evidence="9">
    <location>
        <position position="229"/>
    </location>
    <ligand>
        <name>diphosphate</name>
        <dbReference type="ChEBI" id="CHEBI:33019"/>
    </ligand>
</feature>
<feature type="binding site" evidence="9">
    <location>
        <position position="203"/>
    </location>
    <ligand>
        <name>beta-nicotinamide D-ribonucleotide</name>
        <dbReference type="ChEBI" id="CHEBI:14649"/>
    </ligand>
</feature>
<gene>
    <name evidence="12" type="ORF">CQW49_23910</name>
</gene>
<evidence type="ECO:0000259" key="10">
    <source>
        <dbReference type="Pfam" id="PF04095"/>
    </source>
</evidence>
<dbReference type="NCBIfam" id="NF006629">
    <property type="entry name" value="PRK09198.1"/>
    <property type="match status" value="1"/>
</dbReference>
<dbReference type="KEGG" id="mtw:CQW49_23910"/>
<proteinExistence type="inferred from homology"/>
<comment type="catalytic activity">
    <reaction evidence="8">
        <text>beta-nicotinamide D-ribonucleotide + diphosphate = 5-phospho-alpha-D-ribose 1-diphosphate + nicotinamide + H(+)</text>
        <dbReference type="Rhea" id="RHEA:16149"/>
        <dbReference type="ChEBI" id="CHEBI:14649"/>
        <dbReference type="ChEBI" id="CHEBI:15378"/>
        <dbReference type="ChEBI" id="CHEBI:17154"/>
        <dbReference type="ChEBI" id="CHEBI:33019"/>
        <dbReference type="ChEBI" id="CHEBI:58017"/>
        <dbReference type="EC" id="2.4.2.12"/>
    </reaction>
    <physiologicalReaction direction="right-to-left" evidence="8">
        <dbReference type="Rhea" id="RHEA:16151"/>
    </physiologicalReaction>
</comment>
<dbReference type="PANTHER" id="PTHR43816:SF1">
    <property type="entry name" value="NICOTINAMIDE PHOSPHORIBOSYLTRANSFERASE"/>
    <property type="match status" value="1"/>
</dbReference>
<sequence>MTRISRILDADSYKASHFLQYPPGTEFVSSYIESRGGAFAQSLFFGLQIYLKDVLTQPITRADIDEAEEMLLAHGEPFNRAGWDHVLNAHGGHMPVRIEAVREGSVLPTGNALVQIVNTDPRVPWIVSYLETALLRAVWYPTTVATRSWHLKKIIDAAWSETSDAPQERLVFALHDFGARGASSSESASIGGLAHLVNFRGTDTLAALATARRVYHEPMAGFSIPAAEHSTITSWGREREADAYANMLRNFGGPGKVVAVVSDSYDVYRATAEIWGESLASQVRAMGGTLVVRPDSGDPRTTPVEIVGILAEKFGVRTNSKGFRVLPDCVRVIQGDGVDEDSIAAILDNLRAKGFAADNIAFGMGGALLQKLDRDTLKFAMKTNAIRVDGEWIDVFKQPIDDPGKASKKGRLALVLRDGAPRTIRAEERHEGEENLLGEVFVDGRLTRDERLEDIRRRSWR</sequence>
<dbReference type="PANTHER" id="PTHR43816">
    <property type="entry name" value="NICOTINAMIDE PHOSPHORIBOSYLTRANSFERASE"/>
    <property type="match status" value="1"/>
</dbReference>
<feature type="domain" description="Nicotinate/nicotinamide phosphoribosyltransferase" evidence="10">
    <location>
        <begin position="172"/>
        <end position="416"/>
    </location>
</feature>
<comment type="similarity">
    <text evidence="1">Belongs to the NAPRTase family.</text>
</comment>
<keyword evidence="3 12" id="KW-0328">Glycosyltransferase</keyword>
<evidence type="ECO:0000256" key="6">
    <source>
        <dbReference type="ARBA" id="ARBA00035024"/>
    </source>
</evidence>
<evidence type="ECO:0000256" key="9">
    <source>
        <dbReference type="PIRSR" id="PIRSR005943-1"/>
    </source>
</evidence>
<evidence type="ECO:0000313" key="12">
    <source>
        <dbReference type="EMBL" id="ATQ70992.1"/>
    </source>
</evidence>
<dbReference type="InterPro" id="IPR041529">
    <property type="entry name" value="DUF5598"/>
</dbReference>
<evidence type="ECO:0000256" key="1">
    <source>
        <dbReference type="ARBA" id="ARBA00010897"/>
    </source>
</evidence>
<reference evidence="13" key="1">
    <citation type="submission" date="2017-10" db="EMBL/GenBank/DDBJ databases">
        <title>Completed PacBio SMRT sequence of Methylosinus trichosporium OB3b reveals presence of a third large plasmid.</title>
        <authorList>
            <person name="Charles T.C."/>
            <person name="Lynch M.D.J."/>
            <person name="Heil J.R."/>
            <person name="Cheng J."/>
        </authorList>
    </citation>
    <scope>NUCLEOTIDE SEQUENCE [LARGE SCALE GENOMIC DNA]</scope>
    <source>
        <strain evidence="13">OB3b</strain>
        <plasmid evidence="13">pob3b3</plasmid>
    </source>
</reference>
<dbReference type="GO" id="GO:0047280">
    <property type="term" value="F:nicotinamide phosphoribosyltransferase activity"/>
    <property type="evidence" value="ECO:0007669"/>
    <property type="project" value="UniProtKB-EC"/>
</dbReference>
<feature type="binding site" evidence="9">
    <location>
        <position position="180"/>
    </location>
    <ligand>
        <name>diphosphate</name>
        <dbReference type="ChEBI" id="CHEBI:33019"/>
    </ligand>
</feature>
<evidence type="ECO:0000256" key="7">
    <source>
        <dbReference type="ARBA" id="ARBA00035036"/>
    </source>
</evidence>
<evidence type="ECO:0000259" key="11">
    <source>
        <dbReference type="Pfam" id="PF18127"/>
    </source>
</evidence>
<feature type="binding site" evidence="9">
    <location>
        <begin position="293"/>
        <end position="295"/>
    </location>
    <ligand>
        <name>beta-nicotinamide D-ribonucleotide</name>
        <dbReference type="ChEBI" id="CHEBI:14649"/>
    </ligand>
</feature>
<feature type="binding site" evidence="9">
    <location>
        <position position="374"/>
    </location>
    <ligand>
        <name>beta-nicotinamide D-ribonucleotide</name>
        <dbReference type="ChEBI" id="CHEBI:14649"/>
    </ligand>
</feature>
<accession>A0A2D2D7R6</accession>
<organism evidence="12 13">
    <name type="scientific">Methylosinus trichosporium (strain ATCC 35070 / NCIMB 11131 / UNIQEM 75 / OB3b)</name>
    <dbReference type="NCBI Taxonomy" id="595536"/>
    <lineage>
        <taxon>Bacteria</taxon>
        <taxon>Pseudomonadati</taxon>
        <taxon>Pseudomonadota</taxon>
        <taxon>Alphaproteobacteria</taxon>
        <taxon>Hyphomicrobiales</taxon>
        <taxon>Methylocystaceae</taxon>
        <taxon>Methylosinus</taxon>
    </lineage>
</organism>
<feature type="domain" description="Nicotinamide phosphoribosyltransferase N-terminal" evidence="11">
    <location>
        <begin position="7"/>
        <end position="98"/>
    </location>
</feature>
<dbReference type="CDD" id="cd01569">
    <property type="entry name" value="PBEF_like"/>
    <property type="match status" value="1"/>
</dbReference>
<dbReference type="STRING" id="595536.GCA_000178815_00114"/>